<keyword evidence="2" id="KW-1003">Cell membrane</keyword>
<evidence type="ECO:0008006" key="10">
    <source>
        <dbReference type="Google" id="ProtNLM"/>
    </source>
</evidence>
<reference evidence="8 9" key="1">
    <citation type="submission" date="2016-10" db="EMBL/GenBank/DDBJ databases">
        <title>Genome sequence of Streptomyces sp. MUSC 93.</title>
        <authorList>
            <person name="Lee L.-H."/>
            <person name="Ser H.-L."/>
            <person name="Law J.W.-F."/>
        </authorList>
    </citation>
    <scope>NUCLEOTIDE SEQUENCE [LARGE SCALE GENOMIC DNA]</scope>
    <source>
        <strain evidence="8 9">MUSC 93</strain>
    </source>
</reference>
<dbReference type="Gene3D" id="1.20.1740.10">
    <property type="entry name" value="Amino acid/polyamine transporter I"/>
    <property type="match status" value="1"/>
</dbReference>
<dbReference type="GO" id="GO:0022857">
    <property type="term" value="F:transmembrane transporter activity"/>
    <property type="evidence" value="ECO:0007669"/>
    <property type="project" value="InterPro"/>
</dbReference>
<evidence type="ECO:0000256" key="3">
    <source>
        <dbReference type="ARBA" id="ARBA00022692"/>
    </source>
</evidence>
<gene>
    <name evidence="8" type="ORF">BIV24_15840</name>
</gene>
<dbReference type="PIRSF" id="PIRSF006060">
    <property type="entry name" value="AA_transporter"/>
    <property type="match status" value="1"/>
</dbReference>
<feature type="transmembrane region" description="Helical" evidence="7">
    <location>
        <begin position="33"/>
        <end position="54"/>
    </location>
</feature>
<dbReference type="Proteomes" id="UP000179935">
    <property type="component" value="Unassembled WGS sequence"/>
</dbReference>
<dbReference type="Pfam" id="PF13520">
    <property type="entry name" value="AA_permease_2"/>
    <property type="match status" value="1"/>
</dbReference>
<dbReference type="GO" id="GO:0005886">
    <property type="term" value="C:plasma membrane"/>
    <property type="evidence" value="ECO:0007669"/>
    <property type="project" value="UniProtKB-SubCell"/>
</dbReference>
<feature type="transmembrane region" description="Helical" evidence="7">
    <location>
        <begin position="152"/>
        <end position="172"/>
    </location>
</feature>
<feature type="region of interest" description="Disordered" evidence="6">
    <location>
        <begin position="474"/>
        <end position="493"/>
    </location>
</feature>
<keyword evidence="5 7" id="KW-0472">Membrane</keyword>
<feature type="transmembrane region" description="Helical" evidence="7">
    <location>
        <begin position="419"/>
        <end position="443"/>
    </location>
</feature>
<feature type="transmembrane region" description="Helical" evidence="7">
    <location>
        <begin position="300"/>
        <end position="325"/>
    </location>
</feature>
<feature type="transmembrane region" description="Helical" evidence="7">
    <location>
        <begin position="352"/>
        <end position="371"/>
    </location>
</feature>
<evidence type="ECO:0000256" key="2">
    <source>
        <dbReference type="ARBA" id="ARBA00022475"/>
    </source>
</evidence>
<feature type="region of interest" description="Disordered" evidence="6">
    <location>
        <begin position="1"/>
        <end position="20"/>
    </location>
</feature>
<evidence type="ECO:0000313" key="8">
    <source>
        <dbReference type="EMBL" id="OIJ91408.1"/>
    </source>
</evidence>
<evidence type="ECO:0000256" key="5">
    <source>
        <dbReference type="ARBA" id="ARBA00023136"/>
    </source>
</evidence>
<name>A0A1S2PC92_9ACTN</name>
<protein>
    <recommendedName>
        <fullName evidence="10">Amino acid permease</fullName>
    </recommendedName>
</protein>
<evidence type="ECO:0000256" key="6">
    <source>
        <dbReference type="SAM" id="MobiDB-lite"/>
    </source>
</evidence>
<feature type="transmembrane region" description="Helical" evidence="7">
    <location>
        <begin position="449"/>
        <end position="465"/>
    </location>
</feature>
<accession>A0A1S2PC92</accession>
<proteinExistence type="predicted"/>
<feature type="transmembrane region" description="Helical" evidence="7">
    <location>
        <begin position="105"/>
        <end position="132"/>
    </location>
</feature>
<organism evidence="8 9">
    <name type="scientific">Streptomyces colonosanans</name>
    <dbReference type="NCBI Taxonomy" id="1428652"/>
    <lineage>
        <taxon>Bacteria</taxon>
        <taxon>Bacillati</taxon>
        <taxon>Actinomycetota</taxon>
        <taxon>Actinomycetes</taxon>
        <taxon>Kitasatosporales</taxon>
        <taxon>Streptomycetaceae</taxon>
        <taxon>Streptomyces</taxon>
    </lineage>
</organism>
<evidence type="ECO:0000313" key="9">
    <source>
        <dbReference type="Proteomes" id="UP000179935"/>
    </source>
</evidence>
<evidence type="ECO:0000256" key="7">
    <source>
        <dbReference type="SAM" id="Phobius"/>
    </source>
</evidence>
<dbReference type="EMBL" id="MLYP01000041">
    <property type="protein sequence ID" value="OIJ91408.1"/>
    <property type="molecule type" value="Genomic_DNA"/>
</dbReference>
<keyword evidence="9" id="KW-1185">Reference proteome</keyword>
<feature type="transmembrane region" description="Helical" evidence="7">
    <location>
        <begin position="179"/>
        <end position="203"/>
    </location>
</feature>
<comment type="subcellular location">
    <subcellularLocation>
        <location evidence="1">Cell membrane</location>
        <topology evidence="1">Multi-pass membrane protein</topology>
    </subcellularLocation>
</comment>
<evidence type="ECO:0000256" key="4">
    <source>
        <dbReference type="ARBA" id="ARBA00022989"/>
    </source>
</evidence>
<dbReference type="STRING" id="1428652.BIV24_15840"/>
<feature type="transmembrane region" description="Helical" evidence="7">
    <location>
        <begin position="257"/>
        <end position="280"/>
    </location>
</feature>
<evidence type="ECO:0000256" key="1">
    <source>
        <dbReference type="ARBA" id="ARBA00004651"/>
    </source>
</evidence>
<comment type="caution">
    <text evidence="8">The sequence shown here is derived from an EMBL/GenBank/DDBJ whole genome shotgun (WGS) entry which is preliminary data.</text>
</comment>
<dbReference type="InterPro" id="IPR002293">
    <property type="entry name" value="AA/rel_permease1"/>
</dbReference>
<dbReference type="PANTHER" id="PTHR42770:SF11">
    <property type="entry name" value="INNER MEMBRANE TRANSPORT PROTEIN YBAT"/>
    <property type="match status" value="1"/>
</dbReference>
<sequence length="493" mass="52588">MPPALPPLSARSKGTPMSEQPALARKMRWYDGFAMSLTMPAALIASLGASIGGLGAWGAITLWAVSMVLATATNWIYTELAAMFPESSGGIAHYATEGWRSRAPLVGAVAGIGYWLPWTTALSVYAGIIGSLVQAQWFPDQTWTLDLGVAELSLPIVLGLVVMGLLYAAAMYGLHAAMWVVYVTGGVLLVPLAVFLVGPFLSGDWSTAGLHWNLHGMSGLREALVWLYIMAWTSFGVEVCATFAPEYKETVRDTSRALRAGVLFCLGVFILLPLALSGYVGEKKIGEDPTAFYVGAFQDLVGGAADLMIVFLIASLLLIMITGLADGSRVLYDMGRQGVTIRQVGVLNRRGVPARALTVALAINVVVLTVLKTPLAIIVTGNLGYILTHILAISGFALLRRDRPDLARPIRLPDFFVPLAWFLTALLAVILAVGATGFAITGYGGYKELAIALGILAAAVVLWEYRRRVQDRDAPAPADESVTHDETKEAPGA</sequence>
<keyword evidence="4 7" id="KW-1133">Transmembrane helix</keyword>
<keyword evidence="3 7" id="KW-0812">Transmembrane</keyword>
<dbReference type="InterPro" id="IPR050367">
    <property type="entry name" value="APC_superfamily"/>
</dbReference>
<dbReference type="PANTHER" id="PTHR42770">
    <property type="entry name" value="AMINO ACID TRANSPORTER-RELATED"/>
    <property type="match status" value="1"/>
</dbReference>
<feature type="transmembrane region" description="Helical" evidence="7">
    <location>
        <begin position="377"/>
        <end position="399"/>
    </location>
</feature>
<feature type="compositionally biased region" description="Basic and acidic residues" evidence="6">
    <location>
        <begin position="481"/>
        <end position="493"/>
    </location>
</feature>
<dbReference type="AlphaFoldDB" id="A0A1S2PC92"/>
<feature type="transmembrane region" description="Helical" evidence="7">
    <location>
        <begin position="223"/>
        <end position="245"/>
    </location>
</feature>